<dbReference type="PANTHER" id="PTHR30572:SF18">
    <property type="entry name" value="ABC-TYPE MACROLIDE FAMILY EXPORT SYSTEM PERMEASE COMPONENT 2"/>
    <property type="match status" value="1"/>
</dbReference>
<keyword evidence="4 6" id="KW-1133">Transmembrane helix</keyword>
<dbReference type="InterPro" id="IPR003838">
    <property type="entry name" value="ABC3_permease_C"/>
</dbReference>
<gene>
    <name evidence="9" type="ORF">D7Z94_03520</name>
</gene>
<evidence type="ECO:0000256" key="6">
    <source>
        <dbReference type="SAM" id="Phobius"/>
    </source>
</evidence>
<evidence type="ECO:0000256" key="1">
    <source>
        <dbReference type="ARBA" id="ARBA00004651"/>
    </source>
</evidence>
<dbReference type="GO" id="GO:0022857">
    <property type="term" value="F:transmembrane transporter activity"/>
    <property type="evidence" value="ECO:0007669"/>
    <property type="project" value="TreeGrafter"/>
</dbReference>
<evidence type="ECO:0000256" key="2">
    <source>
        <dbReference type="ARBA" id="ARBA00022475"/>
    </source>
</evidence>
<dbReference type="InterPro" id="IPR050250">
    <property type="entry name" value="Macrolide_Exporter_MacB"/>
</dbReference>
<keyword evidence="10" id="KW-1185">Reference proteome</keyword>
<keyword evidence="5 6" id="KW-0472">Membrane</keyword>
<feature type="transmembrane region" description="Helical" evidence="6">
    <location>
        <begin position="340"/>
        <end position="364"/>
    </location>
</feature>
<dbReference type="EMBL" id="RBCJ01000001">
    <property type="protein sequence ID" value="RKN82924.1"/>
    <property type="molecule type" value="Genomic_DNA"/>
</dbReference>
<dbReference type="RefSeq" id="WP_120710131.1">
    <property type="nucleotide sequence ID" value="NZ_RBCJ01000001.1"/>
</dbReference>
<sequence length="804" mass="89530">MLKNHLKVAVRNLIRRKNHTLINIGGLALGIAVCFVIFIITQFESSFDDYHKNKDHVFRVLTEYHHAEPEIFYGSGVPYPLPEELKSSFPELEKVSAIYSDGDDQILVLDDNGNPVKKFKEKEGVFLAEPALFDILDYEWLAGTPASLKDLNNVVLTKETAERYFDSWEKAVGRTIKWNNNEVLTVTGILGTIPTNTDLRFKAVISYGTGYTTNYQNSDNWNGTNGRFGCFVLLPPNVSEGDINARLKVLSKEKKTGDNKDIHVLQSLDRIHYDARAGNYSGKTISRRLINVLWLIGAFILLIACINFINLSTAQAVNRSKEIGVRKVIGGTRTQLKIQFLAETFLIVIAAVCIASVIVVAFLPSVGKLLDLPLNVTSVLDFKTLVLMSVLAVSVTLLAGFYPSLVLSRFNPISALKNQGKVGKNEGITLRRSLVVFQFAIAQALIFGTVIMVKQMDYFTNQSMGYDKEAIVNVLIPRDSVSMGKIDYLSNTLLATNGIQNVSFSSNTPTEYRTNNWSRFVYGNASKETDFYSIRKGIDHNYLETYGLSLVAGRNVKKSSEAIEVLVNEDLMKRLGVTDPNEILNKKASLAGGRIEGEIVGVVKDYHSSTFKDGMSSIIMVNRKSWFGLTGIKVATNNISNSISAIEEIWDDTFPNYAFEYQFLDDKIANFYAEEKKLSQMYKVFAVIAILLSCLGLYGLASFMVNQRTKEAGIRKVLGATVSHIVYLFSKEFIVLIAIAFLIAAPLAWHFMGQWLEEYTYHIDITWAVFVLGGLGALLIALSTVSYQAIKAAIANPVESLRTE</sequence>
<keyword evidence="2" id="KW-1003">Cell membrane</keyword>
<dbReference type="PANTHER" id="PTHR30572">
    <property type="entry name" value="MEMBRANE COMPONENT OF TRANSPORTER-RELATED"/>
    <property type="match status" value="1"/>
</dbReference>
<dbReference type="InterPro" id="IPR025857">
    <property type="entry name" value="MacB_PCD"/>
</dbReference>
<feature type="transmembrane region" description="Helical" evidence="6">
    <location>
        <begin position="684"/>
        <end position="705"/>
    </location>
</feature>
<evidence type="ECO:0000256" key="5">
    <source>
        <dbReference type="ARBA" id="ARBA00023136"/>
    </source>
</evidence>
<comment type="subcellular location">
    <subcellularLocation>
        <location evidence="1">Cell membrane</location>
        <topology evidence="1">Multi-pass membrane protein</topology>
    </subcellularLocation>
</comment>
<evidence type="ECO:0000259" key="7">
    <source>
        <dbReference type="Pfam" id="PF02687"/>
    </source>
</evidence>
<evidence type="ECO:0000313" key="10">
    <source>
        <dbReference type="Proteomes" id="UP000276603"/>
    </source>
</evidence>
<dbReference type="Pfam" id="PF02687">
    <property type="entry name" value="FtsX"/>
    <property type="match status" value="2"/>
</dbReference>
<evidence type="ECO:0000313" key="9">
    <source>
        <dbReference type="EMBL" id="RKN82924.1"/>
    </source>
</evidence>
<comment type="caution">
    <text evidence="9">The sequence shown here is derived from an EMBL/GenBank/DDBJ whole genome shotgun (WGS) entry which is preliminary data.</text>
</comment>
<dbReference type="AlphaFoldDB" id="A0A3B0CE94"/>
<dbReference type="GO" id="GO:0005886">
    <property type="term" value="C:plasma membrane"/>
    <property type="evidence" value="ECO:0007669"/>
    <property type="project" value="UniProtKB-SubCell"/>
</dbReference>
<dbReference type="Pfam" id="PF12704">
    <property type="entry name" value="MacB_PCD"/>
    <property type="match status" value="1"/>
</dbReference>
<proteinExistence type="predicted"/>
<feature type="domain" description="ABC3 transporter permease C-terminal" evidence="7">
    <location>
        <begin position="295"/>
        <end position="412"/>
    </location>
</feature>
<dbReference type="OrthoDB" id="1451596at2"/>
<dbReference type="Proteomes" id="UP000276603">
    <property type="component" value="Unassembled WGS sequence"/>
</dbReference>
<keyword evidence="3 6" id="KW-0812">Transmembrane</keyword>
<feature type="domain" description="ABC3 transporter permease C-terminal" evidence="7">
    <location>
        <begin position="684"/>
        <end position="797"/>
    </location>
</feature>
<feature type="transmembrane region" description="Helical" evidence="6">
    <location>
        <begin position="21"/>
        <end position="43"/>
    </location>
</feature>
<evidence type="ECO:0000256" key="3">
    <source>
        <dbReference type="ARBA" id="ARBA00022692"/>
    </source>
</evidence>
<feature type="transmembrane region" description="Helical" evidence="6">
    <location>
        <begin position="384"/>
        <end position="407"/>
    </location>
</feature>
<evidence type="ECO:0000256" key="4">
    <source>
        <dbReference type="ARBA" id="ARBA00022989"/>
    </source>
</evidence>
<evidence type="ECO:0000259" key="8">
    <source>
        <dbReference type="Pfam" id="PF12704"/>
    </source>
</evidence>
<accession>A0A3B0CE94</accession>
<feature type="transmembrane region" description="Helical" evidence="6">
    <location>
        <begin position="761"/>
        <end position="782"/>
    </location>
</feature>
<name>A0A3B0CE94_9FLAO</name>
<feature type="transmembrane region" description="Helical" evidence="6">
    <location>
        <begin position="434"/>
        <end position="453"/>
    </location>
</feature>
<protein>
    <submittedName>
        <fullName evidence="9">FtsX-like permease family protein</fullName>
    </submittedName>
</protein>
<feature type="transmembrane region" description="Helical" evidence="6">
    <location>
        <begin position="725"/>
        <end position="749"/>
    </location>
</feature>
<feature type="domain" description="MacB-like periplasmic core" evidence="8">
    <location>
        <begin position="20"/>
        <end position="248"/>
    </location>
</feature>
<reference evidence="9 10" key="1">
    <citation type="submission" date="2018-10" db="EMBL/GenBank/DDBJ databases">
        <title>Ulvibacterium marinum gen. nov., sp. nov., a novel marine bacterium of the family Flavobacteriaceae, isolated from a culture of the green alga Ulva prolifera.</title>
        <authorList>
            <person name="Zhang Z."/>
        </authorList>
    </citation>
    <scope>NUCLEOTIDE SEQUENCE [LARGE SCALE GENOMIC DNA]</scope>
    <source>
        <strain evidence="9 10">CCMM003</strain>
    </source>
</reference>
<feature type="transmembrane region" description="Helical" evidence="6">
    <location>
        <begin position="292"/>
        <end position="311"/>
    </location>
</feature>
<organism evidence="9 10">
    <name type="scientific">Ulvibacterium marinum</name>
    <dbReference type="NCBI Taxonomy" id="2419782"/>
    <lineage>
        <taxon>Bacteria</taxon>
        <taxon>Pseudomonadati</taxon>
        <taxon>Bacteroidota</taxon>
        <taxon>Flavobacteriia</taxon>
        <taxon>Flavobacteriales</taxon>
        <taxon>Flavobacteriaceae</taxon>
        <taxon>Ulvibacterium</taxon>
    </lineage>
</organism>